<name>A0A853DHX3_9MICO</name>
<dbReference type="Proteomes" id="UP000571817">
    <property type="component" value="Unassembled WGS sequence"/>
</dbReference>
<dbReference type="AlphaFoldDB" id="A0A853DHX3"/>
<sequence length="51" mass="5777">MKYRRLCQFLGITYNEDGTWSAGHFNVPRTAAGKPRFGFNEPPVNSACDVR</sequence>
<proteinExistence type="predicted"/>
<evidence type="ECO:0000313" key="1">
    <source>
        <dbReference type="EMBL" id="NYJ75623.1"/>
    </source>
</evidence>
<evidence type="ECO:0000313" key="2">
    <source>
        <dbReference type="Proteomes" id="UP000571817"/>
    </source>
</evidence>
<dbReference type="EMBL" id="JACCFW010000001">
    <property type="protein sequence ID" value="NYJ75623.1"/>
    <property type="molecule type" value="Genomic_DNA"/>
</dbReference>
<gene>
    <name evidence="1" type="ORF">HNR15_002586</name>
</gene>
<reference evidence="1 2" key="1">
    <citation type="submission" date="2020-07" db="EMBL/GenBank/DDBJ databases">
        <title>Sequencing the genomes of 1000 actinobacteria strains.</title>
        <authorList>
            <person name="Klenk H.-P."/>
        </authorList>
    </citation>
    <scope>NUCLEOTIDE SEQUENCE [LARGE SCALE GENOMIC DNA]</scope>
    <source>
        <strain evidence="1 2">DSM 29531</strain>
    </source>
</reference>
<accession>A0A853DHX3</accession>
<organism evidence="1 2">
    <name type="scientific">Allobranchiibius huperziae</name>
    <dbReference type="NCBI Taxonomy" id="1874116"/>
    <lineage>
        <taxon>Bacteria</taxon>
        <taxon>Bacillati</taxon>
        <taxon>Actinomycetota</taxon>
        <taxon>Actinomycetes</taxon>
        <taxon>Micrococcales</taxon>
        <taxon>Dermacoccaceae</taxon>
        <taxon>Allobranchiibius</taxon>
    </lineage>
</organism>
<comment type="caution">
    <text evidence="1">The sequence shown here is derived from an EMBL/GenBank/DDBJ whole genome shotgun (WGS) entry which is preliminary data.</text>
</comment>
<protein>
    <submittedName>
        <fullName evidence="1">Uncharacterized protein</fullName>
    </submittedName>
</protein>
<keyword evidence="2" id="KW-1185">Reference proteome</keyword>